<keyword evidence="8 11" id="KW-0406">Ion transport</keyword>
<keyword evidence="10 11" id="KW-0472">Membrane</keyword>
<evidence type="ECO:0000256" key="11">
    <source>
        <dbReference type="PIRNR" id="PIRNR005514"/>
    </source>
</evidence>
<dbReference type="Pfam" id="PF05873">
    <property type="entry name" value="Mt_ATP-synt_D"/>
    <property type="match status" value="1"/>
</dbReference>
<evidence type="ECO:0000313" key="12">
    <source>
        <dbReference type="EMBL" id="GAA96676.1"/>
    </source>
</evidence>
<dbReference type="HOGENOM" id="CLU_080463_0_0_1"/>
<dbReference type="Proteomes" id="UP000009131">
    <property type="component" value="Unassembled WGS sequence"/>
</dbReference>
<dbReference type="OrthoDB" id="35799at2759"/>
<evidence type="ECO:0000256" key="8">
    <source>
        <dbReference type="ARBA" id="ARBA00023065"/>
    </source>
</evidence>
<evidence type="ECO:0000256" key="3">
    <source>
        <dbReference type="ARBA" id="ARBA00021688"/>
    </source>
</evidence>
<evidence type="ECO:0000256" key="10">
    <source>
        <dbReference type="ARBA" id="ARBA00023136"/>
    </source>
</evidence>
<keyword evidence="5" id="KW-0138">CF(0)</keyword>
<comment type="subcellular location">
    <subcellularLocation>
        <location evidence="1 11">Mitochondrion inner membrane</location>
    </subcellularLocation>
</comment>
<sequence length="172" mass="19323">MSKAAAAAVEWTRVYSKLGLSKETVSTLQAFRKRHDDARIANNGLKEQKADIDFAHYREVLKNKDVISQAEKLYNDFKPVDYDLGAQLKAIDAFEAKAVEAATQAESKIDTELQQLNGTLKDIEDARPFEDLTLHDLNKARPEIAQVVESMMKRGKFTVDGYQEKFGNLSAI</sequence>
<organism evidence="12 13">
    <name type="scientific">Mixia osmundae (strain CBS 9802 / IAM 14324 / JCM 22182 / KY 12970)</name>
    <dbReference type="NCBI Taxonomy" id="764103"/>
    <lineage>
        <taxon>Eukaryota</taxon>
        <taxon>Fungi</taxon>
        <taxon>Dikarya</taxon>
        <taxon>Basidiomycota</taxon>
        <taxon>Pucciniomycotina</taxon>
        <taxon>Mixiomycetes</taxon>
        <taxon>Mixiales</taxon>
        <taxon>Mixiaceae</taxon>
        <taxon>Mixia</taxon>
    </lineage>
</organism>
<dbReference type="GO" id="GO:0015078">
    <property type="term" value="F:proton transmembrane transporter activity"/>
    <property type="evidence" value="ECO:0007669"/>
    <property type="project" value="InterPro"/>
</dbReference>
<dbReference type="SUPFAM" id="SSF161065">
    <property type="entry name" value="ATP synthase D chain-like"/>
    <property type="match status" value="1"/>
</dbReference>
<dbReference type="EMBL" id="BABT02000106">
    <property type="protein sequence ID" value="GAA96676.1"/>
    <property type="molecule type" value="Genomic_DNA"/>
</dbReference>
<dbReference type="PIRSF" id="PIRSF005514">
    <property type="entry name" value="ATPase_F0_D_mt"/>
    <property type="match status" value="1"/>
</dbReference>
<dbReference type="PANTHER" id="PTHR12700">
    <property type="entry name" value="ATP SYNTHASE SUBUNIT D, MITOCHONDRIAL"/>
    <property type="match status" value="1"/>
</dbReference>
<evidence type="ECO:0000313" key="13">
    <source>
        <dbReference type="Proteomes" id="UP000009131"/>
    </source>
</evidence>
<keyword evidence="7 11" id="KW-0999">Mitochondrion inner membrane</keyword>
<keyword evidence="13" id="KW-1185">Reference proteome</keyword>
<dbReference type="InParanoid" id="G7E1G6"/>
<keyword evidence="9 11" id="KW-0496">Mitochondrion</keyword>
<evidence type="ECO:0000256" key="9">
    <source>
        <dbReference type="ARBA" id="ARBA00023128"/>
    </source>
</evidence>
<dbReference type="RefSeq" id="XP_014565153.1">
    <property type="nucleotide sequence ID" value="XM_014709667.1"/>
</dbReference>
<reference evidence="12 13" key="2">
    <citation type="journal article" date="2012" name="Open Biol.">
        <title>Characteristics of nucleosomes and linker DNA regions on the genome of the basidiomycete Mixia osmundae revealed by mono- and dinucleosome mapping.</title>
        <authorList>
            <person name="Nishida H."/>
            <person name="Kondo S."/>
            <person name="Matsumoto T."/>
            <person name="Suzuki Y."/>
            <person name="Yoshikawa H."/>
            <person name="Taylor T.D."/>
            <person name="Sugiyama J."/>
        </authorList>
    </citation>
    <scope>NUCLEOTIDE SEQUENCE [LARGE SCALE GENOMIC DNA]</scope>
    <source>
        <strain evidence="13">CBS 9802 / IAM 14324 / JCM 22182 / KY 12970</strain>
    </source>
</reference>
<name>G7E1G6_MIXOS</name>
<evidence type="ECO:0000256" key="4">
    <source>
        <dbReference type="ARBA" id="ARBA00022448"/>
    </source>
</evidence>
<evidence type="ECO:0000256" key="1">
    <source>
        <dbReference type="ARBA" id="ARBA00004273"/>
    </source>
</evidence>
<dbReference type="eggNOG" id="KOG3366">
    <property type="taxonomic scope" value="Eukaryota"/>
</dbReference>
<evidence type="ECO:0000256" key="2">
    <source>
        <dbReference type="ARBA" id="ARBA00006842"/>
    </source>
</evidence>
<protein>
    <recommendedName>
        <fullName evidence="3 11">ATP synthase subunit d, mitochondrial</fullName>
    </recommendedName>
</protein>
<keyword evidence="6 11" id="KW-0375">Hydrogen ion transport</keyword>
<dbReference type="STRING" id="764103.G7E1G6"/>
<dbReference type="GO" id="GO:0015986">
    <property type="term" value="P:proton motive force-driven ATP synthesis"/>
    <property type="evidence" value="ECO:0007669"/>
    <property type="project" value="UniProtKB-UniRule"/>
</dbReference>
<dbReference type="GO" id="GO:0005743">
    <property type="term" value="C:mitochondrial inner membrane"/>
    <property type="evidence" value="ECO:0007669"/>
    <property type="project" value="UniProtKB-SubCell"/>
</dbReference>
<evidence type="ECO:0000256" key="7">
    <source>
        <dbReference type="ARBA" id="ARBA00022792"/>
    </source>
</evidence>
<dbReference type="Gene3D" id="6.10.280.70">
    <property type="match status" value="1"/>
</dbReference>
<reference evidence="12 13" key="1">
    <citation type="journal article" date="2011" name="J. Gen. Appl. Microbiol.">
        <title>Draft genome sequencing of the enigmatic basidiomycete Mixia osmundae.</title>
        <authorList>
            <person name="Nishida H."/>
            <person name="Nagatsuka Y."/>
            <person name="Sugiyama J."/>
        </authorList>
    </citation>
    <scope>NUCLEOTIDE SEQUENCE [LARGE SCALE GENOMIC DNA]</scope>
    <source>
        <strain evidence="13">CBS 9802 / IAM 14324 / JCM 22182 / KY 12970</strain>
    </source>
</reference>
<comment type="similarity">
    <text evidence="2 11">Belongs to the ATPase d subunit family.</text>
</comment>
<evidence type="ECO:0000256" key="6">
    <source>
        <dbReference type="ARBA" id="ARBA00022781"/>
    </source>
</evidence>
<gene>
    <name evidence="12" type="primary">Mo03347</name>
    <name evidence="12" type="ORF">E5Q_03347</name>
</gene>
<comment type="caution">
    <text evidence="12">The sequence shown here is derived from an EMBL/GenBank/DDBJ whole genome shotgun (WGS) entry which is preliminary data.</text>
</comment>
<dbReference type="InterPro" id="IPR036228">
    <property type="entry name" value="ATP_synth_F0_dsu_sf_mt"/>
</dbReference>
<proteinExistence type="inferred from homology"/>
<evidence type="ECO:0000256" key="5">
    <source>
        <dbReference type="ARBA" id="ARBA00022547"/>
    </source>
</evidence>
<dbReference type="OMA" id="VSKGRWA"/>
<comment type="function">
    <text evidence="11">Mitochondrial membrane ATP synthase (F(1)F(0) ATP synthase or Complex V) produces ATP from ADP in the presence of a proton gradient across the membrane which is generated by electron transport complexes of the respiratory chain. F-type ATPases consist of two structural domains, F(1) - containing the extramembraneous catalytic core, and F(0) - containing the membrane proton channel, linked together by a central stalk and a peripheral stalk. During catalysis, ATP synthesis in the catalytic domain of F(1) is coupled via a rotary mechanism of the central stalk subunits to proton translocation.</text>
</comment>
<dbReference type="FunCoup" id="G7E1G6">
    <property type="interactions" value="137"/>
</dbReference>
<dbReference type="AlphaFoldDB" id="G7E1G6"/>
<dbReference type="InterPro" id="IPR008689">
    <property type="entry name" value="ATP_synth_F0_dsu_mt"/>
</dbReference>
<accession>G7E1G6</accession>
<dbReference type="GO" id="GO:0045259">
    <property type="term" value="C:proton-transporting ATP synthase complex"/>
    <property type="evidence" value="ECO:0007669"/>
    <property type="project" value="UniProtKB-KW"/>
</dbReference>
<keyword evidence="4 11" id="KW-0813">Transport</keyword>